<keyword evidence="2" id="KW-1185">Reference proteome</keyword>
<evidence type="ECO:0000313" key="1">
    <source>
        <dbReference type="EMBL" id="MDV6373425.1"/>
    </source>
</evidence>
<dbReference type="EMBL" id="JAPMIV010000002">
    <property type="protein sequence ID" value="MDV6373425.1"/>
    <property type="molecule type" value="Genomic_DNA"/>
</dbReference>
<evidence type="ECO:0000313" key="2">
    <source>
        <dbReference type="Proteomes" id="UP001276150"/>
    </source>
</evidence>
<comment type="caution">
    <text evidence="1">The sequence shown here is derived from an EMBL/GenBank/DDBJ whole genome shotgun (WGS) entry which is preliminary data.</text>
</comment>
<name>A0ABU4DLW2_9DEIO</name>
<gene>
    <name evidence="1" type="ORF">ORD21_02290</name>
</gene>
<protein>
    <submittedName>
        <fullName evidence="1">Permease prefix domain 1-containing protein</fullName>
    </submittedName>
</protein>
<sequence length="210" mass="22580">MTGEERFLNSATRGLIKNARLAAQAELRSHLHERVQQLVLAGEPEEGARVQAIRELGPAPIIARSLRRGEHVHPALSALALTGLAALLLLPLPTLFSAQFAEQWLAGVGATTATVAELRAYGAVTLPEARRQLRPLEIGLIRKDGRYVLTHAGLPNAELGGQGAGFCSSPTYSQGQDTPTFPLLPLPRHFYISMPELLSCAAESGWPLDI</sequence>
<proteinExistence type="predicted"/>
<dbReference type="InterPro" id="IPR047928">
    <property type="entry name" value="Perm_prefix_1"/>
</dbReference>
<reference evidence="1 2" key="1">
    <citation type="submission" date="2022-11" db="EMBL/GenBank/DDBJ databases">
        <title>Deinococcus ZS9-10, Low Temperature and Draught-tolerating, UV-resistant Bacteria from Continental Antarctica.</title>
        <authorList>
            <person name="Cheng L."/>
        </authorList>
    </citation>
    <scope>NUCLEOTIDE SEQUENCE [LARGE SCALE GENOMIC DNA]</scope>
    <source>
        <strain evidence="1 2">ZS9-10</strain>
    </source>
</reference>
<dbReference type="NCBIfam" id="NF038403">
    <property type="entry name" value="perm_prefix_1"/>
    <property type="match status" value="1"/>
</dbReference>
<accession>A0ABU4DLW2</accession>
<dbReference type="RefSeq" id="WP_317638727.1">
    <property type="nucleotide sequence ID" value="NZ_JAPMIV010000002.1"/>
</dbReference>
<dbReference type="Proteomes" id="UP001276150">
    <property type="component" value="Unassembled WGS sequence"/>
</dbReference>
<organism evidence="1 2">
    <name type="scientific">Deinococcus arenicola</name>
    <dbReference type="NCBI Taxonomy" id="2994950"/>
    <lineage>
        <taxon>Bacteria</taxon>
        <taxon>Thermotogati</taxon>
        <taxon>Deinococcota</taxon>
        <taxon>Deinococci</taxon>
        <taxon>Deinococcales</taxon>
        <taxon>Deinococcaceae</taxon>
        <taxon>Deinococcus</taxon>
    </lineage>
</organism>